<dbReference type="Pfam" id="PF13607">
    <property type="entry name" value="Succ_CoA_lig"/>
    <property type="match status" value="1"/>
</dbReference>
<dbReference type="CDD" id="cd04301">
    <property type="entry name" value="NAT_SF"/>
    <property type="match status" value="1"/>
</dbReference>
<feature type="region of interest" description="Disordered" evidence="1">
    <location>
        <begin position="597"/>
        <end position="637"/>
    </location>
</feature>
<organism evidence="3 4">
    <name type="scientific">Tersicoccus solisilvae</name>
    <dbReference type="NCBI Taxonomy" id="1882339"/>
    <lineage>
        <taxon>Bacteria</taxon>
        <taxon>Bacillati</taxon>
        <taxon>Actinomycetota</taxon>
        <taxon>Actinomycetes</taxon>
        <taxon>Micrococcales</taxon>
        <taxon>Micrococcaceae</taxon>
        <taxon>Tersicoccus</taxon>
    </lineage>
</organism>
<dbReference type="SUPFAM" id="SSF56059">
    <property type="entry name" value="Glutathione synthetase ATP-binding domain-like"/>
    <property type="match status" value="1"/>
</dbReference>
<dbReference type="InterPro" id="IPR003781">
    <property type="entry name" value="CoA-bd"/>
</dbReference>
<keyword evidence="4" id="KW-1185">Reference proteome</keyword>
<evidence type="ECO:0000313" key="3">
    <source>
        <dbReference type="EMBL" id="GGC99457.1"/>
    </source>
</evidence>
<dbReference type="SUPFAM" id="SSF52210">
    <property type="entry name" value="Succinyl-CoA synthetase domains"/>
    <property type="match status" value="2"/>
</dbReference>
<dbReference type="Pfam" id="PF13380">
    <property type="entry name" value="CoA_binding_2"/>
    <property type="match status" value="1"/>
</dbReference>
<name>A0ABQ1PMJ5_9MICC</name>
<dbReference type="Pfam" id="PF00583">
    <property type="entry name" value="Acetyltransf_1"/>
    <property type="match status" value="1"/>
</dbReference>
<dbReference type="EMBL" id="BMJI01000025">
    <property type="protein sequence ID" value="GGC99457.1"/>
    <property type="molecule type" value="Genomic_DNA"/>
</dbReference>
<accession>A0ABQ1PMJ5</accession>
<dbReference type="Gene3D" id="3.30.1490.20">
    <property type="entry name" value="ATP-grasp fold, A domain"/>
    <property type="match status" value="1"/>
</dbReference>
<sequence length="933" mass="97303">MANGAPTPGYPQHWEADVVLRDGGTAHLRPILPQDAPALQAMHMAQSQASIYLRFFTYKSQLSERELARFTEVDHVDRVAFIITIGDEIIGVGRYDRLEDSDDAEVAFNISDHHQGRGIGSILLEHLAAAAREKGIRTFVAEVLPENRKMLTVFADAGYEVQRHFDSGVVEVSFDIDPTDRSRAVMEAREHRAEAQSVAGLLSPRTVAVIGSPADRHRADDLLAHLRAGGFTGTVYAVAVDGAPGPADAAAEDGGTSTTTVASLAEIDETVDLAVIATAYDDVLSTVRACAAAGVRGLLVATGGYADDVAHGQDRQHELVRVARAHGMRVIGPASLGVVNTDPAVRLNASGLPPVDRGVLGVFTQSAALGVLMDSAARRRRLGASHVVSTGNRADVSGNDLMQFWEDDPRTGVVGLYLESIGNPRKFSRIARRLARSKPVIVAKSDTMGLQLPPGHVARTSQAPAGALDAMMRQSGVIRVRTSEKLMEVAQLLVSQPLPAGGSLGVVANSLALGDVVADAAREEGLHLARMHADVRPDVDPAAFAETVRTVLADDAVHLLLVTLLPLGDVPVETCARIVADAGAAAGKPVAAVFTGTGTSPWTEGVAPTRDPGPAGGPEPTGSASAGEGAAGVGADATPRQSGLPCFVGPGAAIRAVAAVVGYRTWLDRQDADLVEPPGLRTKEAAGLLAGWLRDVDAGASSGGAELTTLDPVRTAALLDCYGIALLPSTPFTTPDEAVAAADALGWPVVLKTTDENLRHRLDLGSVQLNIPDAAALRSEIAQMTAVLDAHGASGMEVQAMAPTGQGCVLRGLEDPLLGPVVSFGLAGDAVNLLDDWGHRAPPLTATDVADLIRAPRAARKLFGHQGQAAVDLAALEDLVARFAVLKDEHPEAGVIELNPVLAAATGLTVLSARIRIGNPAQRTDSARRALRS</sequence>
<dbReference type="SUPFAM" id="SSF55729">
    <property type="entry name" value="Acyl-CoA N-acyltransferases (Nat)"/>
    <property type="match status" value="1"/>
</dbReference>
<protein>
    <submittedName>
        <fullName evidence="3">GNAT family N-acetyltransferase</fullName>
    </submittedName>
</protein>
<feature type="domain" description="N-acetyltransferase" evidence="2">
    <location>
        <begin position="26"/>
        <end position="177"/>
    </location>
</feature>
<reference evidence="4" key="1">
    <citation type="journal article" date="2019" name="Int. J. Syst. Evol. Microbiol.">
        <title>The Global Catalogue of Microorganisms (GCM) 10K type strain sequencing project: providing services to taxonomists for standard genome sequencing and annotation.</title>
        <authorList>
            <consortium name="The Broad Institute Genomics Platform"/>
            <consortium name="The Broad Institute Genome Sequencing Center for Infectious Disease"/>
            <person name="Wu L."/>
            <person name="Ma J."/>
        </authorList>
    </citation>
    <scope>NUCLEOTIDE SEQUENCE [LARGE SCALE GENOMIC DNA]</scope>
    <source>
        <strain evidence="4">CGMCC 1.15480</strain>
    </source>
</reference>
<dbReference type="Gene3D" id="3.40.50.261">
    <property type="entry name" value="Succinyl-CoA synthetase domains"/>
    <property type="match status" value="2"/>
</dbReference>
<proteinExistence type="predicted"/>
<evidence type="ECO:0000259" key="2">
    <source>
        <dbReference type="PROSITE" id="PS51186"/>
    </source>
</evidence>
<dbReference type="InterPro" id="IPR036291">
    <property type="entry name" value="NAD(P)-bd_dom_sf"/>
</dbReference>
<dbReference type="PANTHER" id="PTHR42793">
    <property type="entry name" value="COA BINDING DOMAIN CONTAINING PROTEIN"/>
    <property type="match status" value="1"/>
</dbReference>
<dbReference type="PANTHER" id="PTHR42793:SF1">
    <property type="entry name" value="PEPTIDYL-LYSINE N-ACETYLTRANSFERASE PATZ"/>
    <property type="match status" value="1"/>
</dbReference>
<dbReference type="InterPro" id="IPR000182">
    <property type="entry name" value="GNAT_dom"/>
</dbReference>
<evidence type="ECO:0000313" key="4">
    <source>
        <dbReference type="Proteomes" id="UP000597761"/>
    </source>
</evidence>
<dbReference type="PROSITE" id="PS51186">
    <property type="entry name" value="GNAT"/>
    <property type="match status" value="1"/>
</dbReference>
<dbReference type="Pfam" id="PF13549">
    <property type="entry name" value="ATP-grasp_5"/>
    <property type="match status" value="1"/>
</dbReference>
<dbReference type="SUPFAM" id="SSF51735">
    <property type="entry name" value="NAD(P)-binding Rossmann-fold domains"/>
    <property type="match status" value="1"/>
</dbReference>
<dbReference type="InterPro" id="IPR013815">
    <property type="entry name" value="ATP_grasp_subdomain_1"/>
</dbReference>
<dbReference type="RefSeq" id="WP_188669043.1">
    <property type="nucleotide sequence ID" value="NZ_BMJI01000025.1"/>
</dbReference>
<dbReference type="Gene3D" id="3.40.50.720">
    <property type="entry name" value="NAD(P)-binding Rossmann-like Domain"/>
    <property type="match status" value="1"/>
</dbReference>
<dbReference type="Gene3D" id="3.40.630.30">
    <property type="match status" value="1"/>
</dbReference>
<dbReference type="InterPro" id="IPR016102">
    <property type="entry name" value="Succinyl-CoA_synth-like"/>
</dbReference>
<comment type="caution">
    <text evidence="3">The sequence shown here is derived from an EMBL/GenBank/DDBJ whole genome shotgun (WGS) entry which is preliminary data.</text>
</comment>
<dbReference type="Proteomes" id="UP000597761">
    <property type="component" value="Unassembled WGS sequence"/>
</dbReference>
<dbReference type="Gene3D" id="3.30.470.20">
    <property type="entry name" value="ATP-grasp fold, B domain"/>
    <property type="match status" value="1"/>
</dbReference>
<dbReference type="InterPro" id="IPR016181">
    <property type="entry name" value="Acyl_CoA_acyltransferase"/>
</dbReference>
<evidence type="ECO:0000256" key="1">
    <source>
        <dbReference type="SAM" id="MobiDB-lite"/>
    </source>
</evidence>
<gene>
    <name evidence="3" type="ORF">GCM10011512_27980</name>
</gene>
<dbReference type="SMART" id="SM00881">
    <property type="entry name" value="CoA_binding"/>
    <property type="match status" value="1"/>
</dbReference>
<dbReference type="InterPro" id="IPR032875">
    <property type="entry name" value="Succ_CoA_lig_flav_dom"/>
</dbReference>